<dbReference type="CDD" id="cd06223">
    <property type="entry name" value="PRTases_typeI"/>
    <property type="match status" value="1"/>
</dbReference>
<accession>A0ABS4JGJ2</accession>
<dbReference type="InterPro" id="IPR000836">
    <property type="entry name" value="PRTase_dom"/>
</dbReference>
<dbReference type="Pfam" id="PF12500">
    <property type="entry name" value="TRSP"/>
    <property type="match status" value="1"/>
</dbReference>
<dbReference type="InterPro" id="IPR011214">
    <property type="entry name" value="UCP020967"/>
</dbReference>
<dbReference type="PIRSF" id="PIRSF020967">
    <property type="entry name" value="UCP020967"/>
    <property type="match status" value="1"/>
</dbReference>
<dbReference type="InterPro" id="IPR022537">
    <property type="entry name" value="TRSP_dom"/>
</dbReference>
<evidence type="ECO:0008006" key="5">
    <source>
        <dbReference type="Google" id="ProtNLM"/>
    </source>
</evidence>
<protein>
    <recommendedName>
        <fullName evidence="5">Adenine/guanine phosphoribosyltransferase</fullName>
    </recommendedName>
</protein>
<feature type="domain" description="TRSP" evidence="1">
    <location>
        <begin position="324"/>
        <end position="449"/>
    </location>
</feature>
<keyword evidence="4" id="KW-1185">Reference proteome</keyword>
<name>A0ABS4JGJ2_9BACL</name>
<dbReference type="SUPFAM" id="SSF53271">
    <property type="entry name" value="PRTase-like"/>
    <property type="match status" value="1"/>
</dbReference>
<dbReference type="Pfam" id="PF15609">
    <property type="entry name" value="PRTase_2"/>
    <property type="match status" value="1"/>
</dbReference>
<reference evidence="3 4" key="1">
    <citation type="submission" date="2021-03" db="EMBL/GenBank/DDBJ databases">
        <title>Genomic Encyclopedia of Type Strains, Phase IV (KMG-IV): sequencing the most valuable type-strain genomes for metagenomic binning, comparative biology and taxonomic classification.</title>
        <authorList>
            <person name="Goeker M."/>
        </authorList>
    </citation>
    <scope>NUCLEOTIDE SEQUENCE [LARGE SCALE GENOMIC DNA]</scope>
    <source>
        <strain evidence="3 4">DSM 26806</strain>
    </source>
</reference>
<organism evidence="3 4">
    <name type="scientific">Paenibacillus shirakamiensis</name>
    <dbReference type="NCBI Taxonomy" id="1265935"/>
    <lineage>
        <taxon>Bacteria</taxon>
        <taxon>Bacillati</taxon>
        <taxon>Bacillota</taxon>
        <taxon>Bacilli</taxon>
        <taxon>Bacillales</taxon>
        <taxon>Paenibacillaceae</taxon>
        <taxon>Paenibacillus</taxon>
    </lineage>
</organism>
<proteinExistence type="predicted"/>
<dbReference type="RefSeq" id="WP_245339108.1">
    <property type="nucleotide sequence ID" value="NZ_JAGGLD010000002.1"/>
</dbReference>
<evidence type="ECO:0000259" key="2">
    <source>
        <dbReference type="Pfam" id="PF15609"/>
    </source>
</evidence>
<dbReference type="Proteomes" id="UP001519288">
    <property type="component" value="Unassembled WGS sequence"/>
</dbReference>
<dbReference type="EMBL" id="JAGGLD010000002">
    <property type="protein sequence ID" value="MBP2000841.1"/>
    <property type="molecule type" value="Genomic_DNA"/>
</dbReference>
<dbReference type="InterPro" id="IPR041688">
    <property type="entry name" value="PRTase_2"/>
</dbReference>
<dbReference type="InterPro" id="IPR029057">
    <property type="entry name" value="PRTase-like"/>
</dbReference>
<sequence>MNIKTSLPFSSDKMNLPKEKHLYNILEDLEVTIEVTRNPFQLPLDLLFEMAARINKKRSFLFVSKVLGKHLPVNPHVSLLSGAALGILYQQQCGGRSEHRIEDIIEGFYQEDKAEEIYRNLKSRPLAVKEPTLFIGFAETATALGHSMFDIFSGPTKYVHTTRDCIAEVEPVLQFEEEHSHATAHRCYAQSDFFTGDEPVVLIDDEITTGRTALNIIQDLHQKYPRNQYVIASLLDWRSDQDILRFHEVEQQLGITISTLSLIQGSISVSGSPIEAGAPANEGTLKESKAQIYNHPVGHFFEHYRYSSLHSADQVNTLPYLKSTGRFGMTGADISGLDQQVDACASYLEQKRMGSRTLCLGTGEFMYIPMRIAAQMGQGISYQSTTRSPIHPSPEDTYAIHHVYPFDCPEDGSIPNFFYNITGDLYDEIFVFMEREKDRLRLTPLLQALESTKVNRIHIVDLAT</sequence>
<comment type="caution">
    <text evidence="3">The sequence shown here is derived from an EMBL/GenBank/DDBJ whole genome shotgun (WGS) entry which is preliminary data.</text>
</comment>
<evidence type="ECO:0000313" key="4">
    <source>
        <dbReference type="Proteomes" id="UP001519288"/>
    </source>
</evidence>
<gene>
    <name evidence="3" type="ORF">J2Z69_001872</name>
</gene>
<feature type="domain" description="Orotate phosphoribosyltransferase-like" evidence="2">
    <location>
        <begin position="47"/>
        <end position="265"/>
    </location>
</feature>
<evidence type="ECO:0000313" key="3">
    <source>
        <dbReference type="EMBL" id="MBP2000841.1"/>
    </source>
</evidence>
<evidence type="ECO:0000259" key="1">
    <source>
        <dbReference type="Pfam" id="PF12500"/>
    </source>
</evidence>